<dbReference type="Pfam" id="PF00196">
    <property type="entry name" value="GerE"/>
    <property type="match status" value="1"/>
</dbReference>
<dbReference type="OrthoDB" id="3679796at2"/>
<dbReference type="CDD" id="cd06170">
    <property type="entry name" value="LuxR_C_like"/>
    <property type="match status" value="1"/>
</dbReference>
<accession>A0A285CXW1</accession>
<dbReference type="AlphaFoldDB" id="A0A285CXW1"/>
<feature type="domain" description="Response regulatory" evidence="4">
    <location>
        <begin position="8"/>
        <end position="124"/>
    </location>
</feature>
<dbReference type="PROSITE" id="PS50043">
    <property type="entry name" value="HTH_LUXR_2"/>
    <property type="match status" value="1"/>
</dbReference>
<dbReference type="PANTHER" id="PTHR45566:SF1">
    <property type="entry name" value="HTH-TYPE TRANSCRIPTIONAL REGULATOR YHJB-RELATED"/>
    <property type="match status" value="1"/>
</dbReference>
<organism evidence="5 6">
    <name type="scientific">Cereibacter ovatus</name>
    <dbReference type="NCBI Taxonomy" id="439529"/>
    <lineage>
        <taxon>Bacteria</taxon>
        <taxon>Pseudomonadati</taxon>
        <taxon>Pseudomonadota</taxon>
        <taxon>Alphaproteobacteria</taxon>
        <taxon>Rhodobacterales</taxon>
        <taxon>Paracoccaceae</taxon>
        <taxon>Cereibacter</taxon>
    </lineage>
</organism>
<proteinExistence type="predicted"/>
<dbReference type="Gene3D" id="3.40.50.2300">
    <property type="match status" value="1"/>
</dbReference>
<dbReference type="EMBL" id="OAOQ01000012">
    <property type="protein sequence ID" value="SNX72392.1"/>
    <property type="molecule type" value="Genomic_DNA"/>
</dbReference>
<dbReference type="SMART" id="SM00421">
    <property type="entry name" value="HTH_LUXR"/>
    <property type="match status" value="1"/>
</dbReference>
<dbReference type="InterPro" id="IPR036388">
    <property type="entry name" value="WH-like_DNA-bd_sf"/>
</dbReference>
<dbReference type="PANTHER" id="PTHR45566">
    <property type="entry name" value="HTH-TYPE TRANSCRIPTIONAL REGULATOR YHJB-RELATED"/>
    <property type="match status" value="1"/>
</dbReference>
<dbReference type="Pfam" id="PF00072">
    <property type="entry name" value="Response_reg"/>
    <property type="match status" value="1"/>
</dbReference>
<evidence type="ECO:0000259" key="3">
    <source>
        <dbReference type="PROSITE" id="PS50043"/>
    </source>
</evidence>
<dbReference type="InterPro" id="IPR001789">
    <property type="entry name" value="Sig_transdc_resp-reg_receiver"/>
</dbReference>
<reference evidence="6" key="1">
    <citation type="submission" date="2017-08" db="EMBL/GenBank/DDBJ databases">
        <authorList>
            <person name="Varghese N."/>
            <person name="Submissions S."/>
        </authorList>
    </citation>
    <scope>NUCLEOTIDE SEQUENCE [LARGE SCALE GENOMIC DNA]</scope>
    <source>
        <strain evidence="6">JA234</strain>
    </source>
</reference>
<gene>
    <name evidence="5" type="ORF">SAMN05878503_11256</name>
</gene>
<evidence type="ECO:0000259" key="4">
    <source>
        <dbReference type="PROSITE" id="PS50110"/>
    </source>
</evidence>
<dbReference type="GO" id="GO:0006355">
    <property type="term" value="P:regulation of DNA-templated transcription"/>
    <property type="evidence" value="ECO:0007669"/>
    <property type="project" value="InterPro"/>
</dbReference>
<dbReference type="Proteomes" id="UP000219467">
    <property type="component" value="Unassembled WGS sequence"/>
</dbReference>
<feature type="modified residue" description="4-aspartylphosphate" evidence="2">
    <location>
        <position position="59"/>
    </location>
</feature>
<protein>
    <submittedName>
        <fullName evidence="5">LuxR family two component transcriptional regulator</fullName>
    </submittedName>
</protein>
<keyword evidence="6" id="KW-1185">Reference proteome</keyword>
<dbReference type="Gene3D" id="1.10.10.10">
    <property type="entry name" value="Winged helix-like DNA-binding domain superfamily/Winged helix DNA-binding domain"/>
    <property type="match status" value="1"/>
</dbReference>
<evidence type="ECO:0000313" key="5">
    <source>
        <dbReference type="EMBL" id="SNX72392.1"/>
    </source>
</evidence>
<sequence length="208" mass="22177">MTQTSKIRILIADDHQLVRDLVAIHLAGLGKVECHTAESLPDVLARIEAHGAFDIVLLDLDMPGMAGLASVASVIEANAPGRVVIFSGTAPRDLVVRAMDIGASGFIPKSLPAKSLLSALRFVLSGEVYMPISFVTEPAPRTDSPSGLTAKEVDVLKAIRSGMMNREIASRMNLSEVAVKMHVRSICAKLNARNRTHAALLATTLDFA</sequence>
<evidence type="ECO:0000256" key="1">
    <source>
        <dbReference type="ARBA" id="ARBA00022553"/>
    </source>
</evidence>
<evidence type="ECO:0000256" key="2">
    <source>
        <dbReference type="PROSITE-ProRule" id="PRU00169"/>
    </source>
</evidence>
<evidence type="ECO:0000313" key="6">
    <source>
        <dbReference type="Proteomes" id="UP000219467"/>
    </source>
</evidence>
<feature type="domain" description="HTH luxR-type" evidence="3">
    <location>
        <begin position="141"/>
        <end position="206"/>
    </location>
</feature>
<dbReference type="GO" id="GO:0000160">
    <property type="term" value="P:phosphorelay signal transduction system"/>
    <property type="evidence" value="ECO:0007669"/>
    <property type="project" value="InterPro"/>
</dbReference>
<dbReference type="PROSITE" id="PS50110">
    <property type="entry name" value="RESPONSE_REGULATORY"/>
    <property type="match status" value="1"/>
</dbReference>
<dbReference type="SMART" id="SM00448">
    <property type="entry name" value="REC"/>
    <property type="match status" value="1"/>
</dbReference>
<name>A0A285CXW1_9RHOB</name>
<dbReference type="InterPro" id="IPR051015">
    <property type="entry name" value="EvgA-like"/>
</dbReference>
<dbReference type="RefSeq" id="WP_097031058.1">
    <property type="nucleotide sequence ID" value="NZ_OAOQ01000012.1"/>
</dbReference>
<dbReference type="SUPFAM" id="SSF52172">
    <property type="entry name" value="CheY-like"/>
    <property type="match status" value="1"/>
</dbReference>
<dbReference type="InterPro" id="IPR000792">
    <property type="entry name" value="Tscrpt_reg_LuxR_C"/>
</dbReference>
<dbReference type="PRINTS" id="PR00038">
    <property type="entry name" value="HTHLUXR"/>
</dbReference>
<keyword evidence="1 2" id="KW-0597">Phosphoprotein</keyword>
<dbReference type="CDD" id="cd17535">
    <property type="entry name" value="REC_NarL-like"/>
    <property type="match status" value="1"/>
</dbReference>
<dbReference type="InterPro" id="IPR011006">
    <property type="entry name" value="CheY-like_superfamily"/>
</dbReference>
<dbReference type="InterPro" id="IPR058245">
    <property type="entry name" value="NreC/VraR/RcsB-like_REC"/>
</dbReference>